<accession>A0ABY6A136</accession>
<proteinExistence type="predicted"/>
<dbReference type="RefSeq" id="WP_116924318.1">
    <property type="nucleotide sequence ID" value="NZ_CP104377.1"/>
</dbReference>
<evidence type="ECO:0000313" key="2">
    <source>
        <dbReference type="Proteomes" id="UP001058290"/>
    </source>
</evidence>
<organism evidence="1 2">
    <name type="scientific">Comamonas squillarum</name>
    <dbReference type="NCBI Taxonomy" id="2977320"/>
    <lineage>
        <taxon>Bacteria</taxon>
        <taxon>Pseudomonadati</taxon>
        <taxon>Pseudomonadota</taxon>
        <taxon>Betaproteobacteria</taxon>
        <taxon>Burkholderiales</taxon>
        <taxon>Comamonadaceae</taxon>
        <taxon>Comamonas</taxon>
    </lineage>
</organism>
<protein>
    <submittedName>
        <fullName evidence="1">Uncharacterized protein</fullName>
    </submittedName>
</protein>
<dbReference type="EMBL" id="CP104377">
    <property type="protein sequence ID" value="UXC19973.1"/>
    <property type="molecule type" value="Genomic_DNA"/>
</dbReference>
<sequence length="135" mass="14641">MRVVARKVFPDIRLPVGETDVFDNRRHAASLEIVVKSLVDNTVALHISIPHYEVLLETDEGNHSAYWCSGQFKGGIVFEIAAGGLLSREQAMPGLLTSAAALLDVHEWFIATSGICVSVVSTTQPFCLLKPHGAN</sequence>
<reference evidence="1" key="1">
    <citation type="submission" date="2022-09" db="EMBL/GenBank/DDBJ databases">
        <title>Bacterial diversity in gut of crayfish and pufferfish.</title>
        <authorList>
            <person name="Huang Y."/>
        </authorList>
    </citation>
    <scope>NUCLEOTIDE SEQUENCE</scope>
    <source>
        <strain evidence="1">PR12</strain>
    </source>
</reference>
<gene>
    <name evidence="1" type="ORF">N4T19_07670</name>
</gene>
<evidence type="ECO:0000313" key="1">
    <source>
        <dbReference type="EMBL" id="UXC19973.1"/>
    </source>
</evidence>
<dbReference type="Proteomes" id="UP001058290">
    <property type="component" value="Chromosome"/>
</dbReference>
<keyword evidence="2" id="KW-1185">Reference proteome</keyword>
<name>A0ABY6A136_9BURK</name>